<evidence type="ECO:0000313" key="2">
    <source>
        <dbReference type="Proteomes" id="UP001140949"/>
    </source>
</evidence>
<keyword evidence="2" id="KW-1185">Reference proteome</keyword>
<dbReference type="EMBL" id="JANAVB010025844">
    <property type="protein sequence ID" value="KAJ6819915.1"/>
    <property type="molecule type" value="Genomic_DNA"/>
</dbReference>
<accession>A0AAX6FV03</accession>
<dbReference type="AlphaFoldDB" id="A0AAX6FV03"/>
<reference evidence="1" key="2">
    <citation type="submission" date="2023-04" db="EMBL/GenBank/DDBJ databases">
        <authorList>
            <person name="Bruccoleri R.E."/>
            <person name="Oakeley E.J."/>
            <person name="Faust A.-M."/>
            <person name="Dessus-Babus S."/>
            <person name="Altorfer M."/>
            <person name="Burckhardt D."/>
            <person name="Oertli M."/>
            <person name="Naumann U."/>
            <person name="Petersen F."/>
            <person name="Wong J."/>
        </authorList>
    </citation>
    <scope>NUCLEOTIDE SEQUENCE</scope>
    <source>
        <strain evidence="1">GSM-AAB239-AS_SAM_17_03QT</strain>
        <tissue evidence="1">Leaf</tissue>
    </source>
</reference>
<dbReference type="Proteomes" id="UP001140949">
    <property type="component" value="Unassembled WGS sequence"/>
</dbReference>
<organism evidence="1 2">
    <name type="scientific">Iris pallida</name>
    <name type="common">Sweet iris</name>
    <dbReference type="NCBI Taxonomy" id="29817"/>
    <lineage>
        <taxon>Eukaryota</taxon>
        <taxon>Viridiplantae</taxon>
        <taxon>Streptophyta</taxon>
        <taxon>Embryophyta</taxon>
        <taxon>Tracheophyta</taxon>
        <taxon>Spermatophyta</taxon>
        <taxon>Magnoliopsida</taxon>
        <taxon>Liliopsida</taxon>
        <taxon>Asparagales</taxon>
        <taxon>Iridaceae</taxon>
        <taxon>Iridoideae</taxon>
        <taxon>Irideae</taxon>
        <taxon>Iris</taxon>
    </lineage>
</organism>
<comment type="caution">
    <text evidence="1">The sequence shown here is derived from an EMBL/GenBank/DDBJ whole genome shotgun (WGS) entry which is preliminary data.</text>
</comment>
<gene>
    <name evidence="1" type="ORF">M6B38_400130</name>
</gene>
<protein>
    <submittedName>
        <fullName evidence="1">Protein Rf1, mitochondrial-like isoform X1</fullName>
    </submittedName>
</protein>
<proteinExistence type="predicted"/>
<name>A0AAX6FV03_IRIPA</name>
<sequence length="215" mass="25014">MKKPTASSSSSSYFLSGNNVERLVRERCRSEKHLPMEDALHLFDKLTAAKPKPQVSTYNNLFTSITRKNNPTSTSNFPAIFSLLNMLNRAGTIPQHRHRRLLHRLLRPVQQRRPRLRRLLMHAQTRLDSQHHHPQLSTQRTLCQEEVQRRSPVARQNASVGFCAKRCILHYCHKGSLRERKHGLGNRCTQGNGYQTQCVHLQYSHQCSLQTRKYE</sequence>
<reference evidence="1" key="1">
    <citation type="journal article" date="2023" name="GigaByte">
        <title>Genome assembly of the bearded iris, Iris pallida Lam.</title>
        <authorList>
            <person name="Bruccoleri R.E."/>
            <person name="Oakeley E.J."/>
            <person name="Faust A.M.E."/>
            <person name="Altorfer M."/>
            <person name="Dessus-Babus S."/>
            <person name="Burckhardt D."/>
            <person name="Oertli M."/>
            <person name="Naumann U."/>
            <person name="Petersen F."/>
            <person name="Wong J."/>
        </authorList>
    </citation>
    <scope>NUCLEOTIDE SEQUENCE</scope>
    <source>
        <strain evidence="1">GSM-AAB239-AS_SAM_17_03QT</strain>
    </source>
</reference>
<evidence type="ECO:0000313" key="1">
    <source>
        <dbReference type="EMBL" id="KAJ6819915.1"/>
    </source>
</evidence>